<accession>A0AAE4FLT3</accession>
<dbReference type="Proteomes" id="UP001182303">
    <property type="component" value="Unassembled WGS sequence"/>
</dbReference>
<dbReference type="GO" id="GO:0004721">
    <property type="term" value="F:phosphoprotein phosphatase activity"/>
    <property type="evidence" value="ECO:0007669"/>
    <property type="project" value="TreeGrafter"/>
</dbReference>
<sequence>MLTVKNREIKKEHLPFVFERLYRADKSRQKFKGSSIGLTIVKNILHLHETSIDIESEEDEGTTFRDEFHKNINN</sequence>
<dbReference type="InterPro" id="IPR036890">
    <property type="entry name" value="HATPase_C_sf"/>
</dbReference>
<dbReference type="InterPro" id="IPR050351">
    <property type="entry name" value="BphY/WalK/GraS-like"/>
</dbReference>
<dbReference type="GO" id="GO:0005524">
    <property type="term" value="F:ATP binding"/>
    <property type="evidence" value="ECO:0007669"/>
    <property type="project" value="UniProtKB-KW"/>
</dbReference>
<dbReference type="Pfam" id="PF02518">
    <property type="entry name" value="HATPase_c"/>
    <property type="match status" value="1"/>
</dbReference>
<dbReference type="EMBL" id="JARUIS010000016">
    <property type="protein sequence ID" value="MDS1004158.1"/>
    <property type="molecule type" value="Genomic_DNA"/>
</dbReference>
<evidence type="ECO:0000256" key="6">
    <source>
        <dbReference type="ARBA" id="ARBA00023012"/>
    </source>
</evidence>
<keyword evidence="4" id="KW-0808">Transferase</keyword>
<feature type="domain" description="Histidine kinase/HSP90-like ATPase" evidence="7">
    <location>
        <begin position="3"/>
        <end position="65"/>
    </location>
</feature>
<protein>
    <recommendedName>
        <fullName evidence="2">histidine kinase</fullName>
        <ecNumber evidence="2">2.7.13.3</ecNumber>
    </recommendedName>
</protein>
<name>A0AAE4FLT3_CLOSG</name>
<dbReference type="InterPro" id="IPR003594">
    <property type="entry name" value="HATPase_dom"/>
</dbReference>
<dbReference type="PANTHER" id="PTHR45453:SF1">
    <property type="entry name" value="PHOSPHATE REGULON SENSOR PROTEIN PHOR"/>
    <property type="match status" value="1"/>
</dbReference>
<keyword evidence="3" id="KW-0597">Phosphoprotein</keyword>
<keyword evidence="8" id="KW-0067">ATP-binding</keyword>
<evidence type="ECO:0000256" key="2">
    <source>
        <dbReference type="ARBA" id="ARBA00012438"/>
    </source>
</evidence>
<proteinExistence type="predicted"/>
<dbReference type="Gene3D" id="3.30.565.10">
    <property type="entry name" value="Histidine kinase-like ATPase, C-terminal domain"/>
    <property type="match status" value="1"/>
</dbReference>
<reference evidence="8" key="1">
    <citation type="submission" date="2023-04" db="EMBL/GenBank/DDBJ databases">
        <title>Assessment of the microbiological origin of a defect in Grana Padano cheese.</title>
        <authorList>
            <person name="Zago M."/>
            <person name="Rossetti L."/>
            <person name="Bonvini B."/>
            <person name="Carminati D."/>
            <person name="Giraffa G."/>
        </authorList>
    </citation>
    <scope>NUCLEOTIDE SEQUENCE</scope>
    <source>
        <strain evidence="8">4990</strain>
    </source>
</reference>
<dbReference type="EC" id="2.7.13.3" evidence="2"/>
<keyword evidence="6" id="KW-0902">Two-component regulatory system</keyword>
<comment type="catalytic activity">
    <reaction evidence="1">
        <text>ATP + protein L-histidine = ADP + protein N-phospho-L-histidine.</text>
        <dbReference type="EC" id="2.7.13.3"/>
    </reaction>
</comment>
<dbReference type="AlphaFoldDB" id="A0AAE4FLT3"/>
<evidence type="ECO:0000313" key="8">
    <source>
        <dbReference type="EMBL" id="MDS1004158.1"/>
    </source>
</evidence>
<evidence type="ECO:0000259" key="7">
    <source>
        <dbReference type="Pfam" id="PF02518"/>
    </source>
</evidence>
<evidence type="ECO:0000256" key="4">
    <source>
        <dbReference type="ARBA" id="ARBA00022679"/>
    </source>
</evidence>
<dbReference type="GO" id="GO:0000155">
    <property type="term" value="F:phosphorelay sensor kinase activity"/>
    <property type="evidence" value="ECO:0007669"/>
    <property type="project" value="TreeGrafter"/>
</dbReference>
<evidence type="ECO:0000256" key="3">
    <source>
        <dbReference type="ARBA" id="ARBA00022553"/>
    </source>
</evidence>
<organism evidence="8 9">
    <name type="scientific">Clostridium sporogenes</name>
    <dbReference type="NCBI Taxonomy" id="1509"/>
    <lineage>
        <taxon>Bacteria</taxon>
        <taxon>Bacillati</taxon>
        <taxon>Bacillota</taxon>
        <taxon>Clostridia</taxon>
        <taxon>Eubacteriales</taxon>
        <taxon>Clostridiaceae</taxon>
        <taxon>Clostridium</taxon>
    </lineage>
</organism>
<dbReference type="PANTHER" id="PTHR45453">
    <property type="entry name" value="PHOSPHATE REGULON SENSOR PROTEIN PHOR"/>
    <property type="match status" value="1"/>
</dbReference>
<keyword evidence="8" id="KW-0547">Nucleotide-binding</keyword>
<comment type="caution">
    <text evidence="8">The sequence shown here is derived from an EMBL/GenBank/DDBJ whole genome shotgun (WGS) entry which is preliminary data.</text>
</comment>
<dbReference type="GO" id="GO:0005886">
    <property type="term" value="C:plasma membrane"/>
    <property type="evidence" value="ECO:0007669"/>
    <property type="project" value="TreeGrafter"/>
</dbReference>
<keyword evidence="5" id="KW-0418">Kinase</keyword>
<evidence type="ECO:0000256" key="1">
    <source>
        <dbReference type="ARBA" id="ARBA00000085"/>
    </source>
</evidence>
<dbReference type="GO" id="GO:0016036">
    <property type="term" value="P:cellular response to phosphate starvation"/>
    <property type="evidence" value="ECO:0007669"/>
    <property type="project" value="TreeGrafter"/>
</dbReference>
<evidence type="ECO:0000256" key="5">
    <source>
        <dbReference type="ARBA" id="ARBA00022777"/>
    </source>
</evidence>
<evidence type="ECO:0000313" key="9">
    <source>
        <dbReference type="Proteomes" id="UP001182303"/>
    </source>
</evidence>
<dbReference type="SUPFAM" id="SSF55874">
    <property type="entry name" value="ATPase domain of HSP90 chaperone/DNA topoisomerase II/histidine kinase"/>
    <property type="match status" value="1"/>
</dbReference>
<gene>
    <name evidence="8" type="ORF">P9J83_11715</name>
</gene>